<comment type="caution">
    <text evidence="1">The sequence shown here is derived from an EMBL/GenBank/DDBJ whole genome shotgun (WGS) entry which is preliminary data.</text>
</comment>
<organism evidence="1 2">
    <name type="scientific">Heyndrickxia coagulans</name>
    <name type="common">Weizmannia coagulans</name>
    <dbReference type="NCBI Taxonomy" id="1398"/>
    <lineage>
        <taxon>Bacteria</taxon>
        <taxon>Bacillati</taxon>
        <taxon>Bacillota</taxon>
        <taxon>Bacilli</taxon>
        <taxon>Bacillales</taxon>
        <taxon>Bacillaceae</taxon>
        <taxon>Heyndrickxia</taxon>
    </lineage>
</organism>
<gene>
    <name evidence="1" type="ORF">B4099_3686</name>
</gene>
<dbReference type="PATRIC" id="fig|1398.25.peg.1538"/>
<dbReference type="AlphaFoldDB" id="A0A150KIB9"/>
<dbReference type="Proteomes" id="UP000075304">
    <property type="component" value="Unassembled WGS sequence"/>
</dbReference>
<dbReference type="EMBL" id="LQYI01000021">
    <property type="protein sequence ID" value="KYC72324.1"/>
    <property type="molecule type" value="Genomic_DNA"/>
</dbReference>
<evidence type="ECO:0000313" key="2">
    <source>
        <dbReference type="Proteomes" id="UP000075304"/>
    </source>
</evidence>
<proteinExistence type="predicted"/>
<reference evidence="1 2" key="1">
    <citation type="submission" date="2016-01" db="EMBL/GenBank/DDBJ databases">
        <title>Genome Sequences of Twelve Sporeforming Bacillus Species Isolated from Foods.</title>
        <authorList>
            <person name="Berendsen E.M."/>
            <person name="Wells-Bennik M.H."/>
            <person name="Krawcyk A.O."/>
            <person name="De Jong A."/>
            <person name="Holsappel S."/>
            <person name="Eijlander R.T."/>
            <person name="Kuipers O.P."/>
        </authorList>
    </citation>
    <scope>NUCLEOTIDE SEQUENCE [LARGE SCALE GENOMIC DNA]</scope>
    <source>
        <strain evidence="1 2">B4099</strain>
    </source>
</reference>
<sequence>MKESAKVQEALAILQQEGLTQKQIAQDTYQSYELVNKQTKGTRTMNKDVARHAIQTYQNYEFEQSILHEFSEGLASPVMGGPYVERHRMVLEEIAEMETRDVLRIINEVSLVKPPNVCSTGERENVRRMMHELIEARVAIDNLLMVLERDYGFSVLEESKKVLKKLKSERRI</sequence>
<name>A0A150KIB9_HEYCO</name>
<evidence type="ECO:0000313" key="1">
    <source>
        <dbReference type="EMBL" id="KYC72324.1"/>
    </source>
</evidence>
<dbReference type="RefSeq" id="WP_061574393.1">
    <property type="nucleotide sequence ID" value="NZ_CP017888.1"/>
</dbReference>
<accession>A0A150KIB9</accession>
<protein>
    <submittedName>
        <fullName evidence="1">Uncharacterized protein</fullName>
    </submittedName>
</protein>